<dbReference type="SUPFAM" id="SSF52980">
    <property type="entry name" value="Restriction endonuclease-like"/>
    <property type="match status" value="1"/>
</dbReference>
<dbReference type="GO" id="GO:0009307">
    <property type="term" value="P:DNA restriction-modification system"/>
    <property type="evidence" value="ECO:0007669"/>
    <property type="project" value="InterPro"/>
</dbReference>
<dbReference type="GO" id="GO:0004519">
    <property type="term" value="F:endonuclease activity"/>
    <property type="evidence" value="ECO:0007669"/>
    <property type="project" value="InterPro"/>
</dbReference>
<dbReference type="InterPro" id="IPR011335">
    <property type="entry name" value="Restrct_endonuc-II-like"/>
</dbReference>
<dbReference type="EMBL" id="DRZC01000062">
    <property type="protein sequence ID" value="HHQ80669.1"/>
    <property type="molecule type" value="Genomic_DNA"/>
</dbReference>
<proteinExistence type="predicted"/>
<protein>
    <recommendedName>
        <fullName evidence="1">Restriction endonuclease type IV Mrr domain-containing protein</fullName>
    </recommendedName>
</protein>
<dbReference type="AlphaFoldDB" id="A0A7J3ZKT1"/>
<organism evidence="2">
    <name type="scientific">Fervidicoccus fontis</name>
    <dbReference type="NCBI Taxonomy" id="683846"/>
    <lineage>
        <taxon>Archaea</taxon>
        <taxon>Thermoproteota</taxon>
        <taxon>Thermoprotei</taxon>
        <taxon>Fervidicoccales</taxon>
        <taxon>Fervidicoccaceae</taxon>
        <taxon>Fervidicoccus</taxon>
    </lineage>
</organism>
<dbReference type="GO" id="GO:0003677">
    <property type="term" value="F:DNA binding"/>
    <property type="evidence" value="ECO:0007669"/>
    <property type="project" value="InterPro"/>
</dbReference>
<gene>
    <name evidence="2" type="ORF">ENM78_04390</name>
</gene>
<evidence type="ECO:0000313" key="2">
    <source>
        <dbReference type="EMBL" id="HHQ80669.1"/>
    </source>
</evidence>
<reference evidence="2" key="1">
    <citation type="journal article" date="2020" name="mSystems">
        <title>Genome- and Community-Level Interaction Insights into Carbon Utilization and Element Cycling Functions of Hydrothermarchaeota in Hydrothermal Sediment.</title>
        <authorList>
            <person name="Zhou Z."/>
            <person name="Liu Y."/>
            <person name="Xu W."/>
            <person name="Pan J."/>
            <person name="Luo Z.H."/>
            <person name="Li M."/>
        </authorList>
    </citation>
    <scope>NUCLEOTIDE SEQUENCE [LARGE SCALE GENOMIC DNA]</scope>
    <source>
        <strain evidence="2">SpSt-1116</strain>
    </source>
</reference>
<sequence length="231" mass="25534">MQIEEIARVILQGRARDLAELSRLVGKSSKIVLDELMKLQGVSVEGGIITVSSKVMLAVSAIELGASPLAVSSFLNWREFEEEVKRILEEYGARCTLNFRISRPKRAQVDVIGVKDNLVLVVDCKHWNPRATSPSRLQHAAEEHKERVGTLARSSEFVRLVCRSITPSFSSSLVLPVLITLSQRTRGVLGGAIIVPIGLLRGFLAEIDSLKYELPHITVRCPRLGMEGARK</sequence>
<dbReference type="InterPro" id="IPR007560">
    <property type="entry name" value="Restrct_endonuc_IV_Mrr"/>
</dbReference>
<evidence type="ECO:0000259" key="1">
    <source>
        <dbReference type="Pfam" id="PF04471"/>
    </source>
</evidence>
<comment type="caution">
    <text evidence="2">The sequence shown here is derived from an EMBL/GenBank/DDBJ whole genome shotgun (WGS) entry which is preliminary data.</text>
</comment>
<feature type="domain" description="Restriction endonuclease type IV Mrr" evidence="1">
    <location>
        <begin position="75"/>
        <end position="157"/>
    </location>
</feature>
<accession>A0A7J3ZKT1</accession>
<name>A0A7J3ZKT1_9CREN</name>
<dbReference type="Pfam" id="PF04471">
    <property type="entry name" value="Mrr_cat"/>
    <property type="match status" value="1"/>
</dbReference>